<comment type="cofactor">
    <cofactor evidence="3">
        <name>FAD</name>
        <dbReference type="ChEBI" id="CHEBI:57692"/>
    </cofactor>
</comment>
<dbReference type="PANTHER" id="PTHR11552">
    <property type="entry name" value="GLUCOSE-METHANOL-CHOLINE GMC OXIDOREDUCTASE"/>
    <property type="match status" value="1"/>
</dbReference>
<dbReference type="Pfam" id="PF05199">
    <property type="entry name" value="GMC_oxred_C"/>
    <property type="match status" value="1"/>
</dbReference>
<feature type="signal peptide" evidence="5">
    <location>
        <begin position="1"/>
        <end position="20"/>
    </location>
</feature>
<dbReference type="GO" id="GO:0044550">
    <property type="term" value="P:secondary metabolite biosynthetic process"/>
    <property type="evidence" value="ECO:0007669"/>
    <property type="project" value="TreeGrafter"/>
</dbReference>
<dbReference type="GO" id="GO:0016614">
    <property type="term" value="F:oxidoreductase activity, acting on CH-OH group of donors"/>
    <property type="evidence" value="ECO:0007669"/>
    <property type="project" value="InterPro"/>
</dbReference>
<accession>A0AAN6TM27</accession>
<dbReference type="PIRSF" id="PIRSF000137">
    <property type="entry name" value="Alcohol_oxidase"/>
    <property type="match status" value="1"/>
</dbReference>
<evidence type="ECO:0000259" key="6">
    <source>
        <dbReference type="PROSITE" id="PS00623"/>
    </source>
</evidence>
<dbReference type="InterPro" id="IPR012132">
    <property type="entry name" value="GMC_OxRdtase"/>
</dbReference>
<dbReference type="GeneID" id="89935041"/>
<dbReference type="SUPFAM" id="SSF54373">
    <property type="entry name" value="FAD-linked reductases, C-terminal domain"/>
    <property type="match status" value="1"/>
</dbReference>
<feature type="chain" id="PRO_5042869840" evidence="5">
    <location>
        <begin position="21"/>
        <end position="641"/>
    </location>
</feature>
<keyword evidence="5" id="KW-0732">Signal</keyword>
<organism evidence="7 8">
    <name type="scientific">Canariomyces notabilis</name>
    <dbReference type="NCBI Taxonomy" id="2074819"/>
    <lineage>
        <taxon>Eukaryota</taxon>
        <taxon>Fungi</taxon>
        <taxon>Dikarya</taxon>
        <taxon>Ascomycota</taxon>
        <taxon>Pezizomycotina</taxon>
        <taxon>Sordariomycetes</taxon>
        <taxon>Sordariomycetidae</taxon>
        <taxon>Sordariales</taxon>
        <taxon>Chaetomiaceae</taxon>
        <taxon>Canariomyces</taxon>
    </lineage>
</organism>
<gene>
    <name evidence="7" type="ORF">N656DRAFT_701070</name>
</gene>
<dbReference type="Pfam" id="PF00732">
    <property type="entry name" value="GMC_oxred_N"/>
    <property type="match status" value="1"/>
</dbReference>
<evidence type="ECO:0000313" key="8">
    <source>
        <dbReference type="Proteomes" id="UP001302812"/>
    </source>
</evidence>
<dbReference type="EMBL" id="MU853333">
    <property type="protein sequence ID" value="KAK4116566.1"/>
    <property type="molecule type" value="Genomic_DNA"/>
</dbReference>
<reference evidence="7" key="1">
    <citation type="journal article" date="2023" name="Mol. Phylogenet. Evol.">
        <title>Genome-scale phylogeny and comparative genomics of the fungal order Sordariales.</title>
        <authorList>
            <person name="Hensen N."/>
            <person name="Bonometti L."/>
            <person name="Westerberg I."/>
            <person name="Brannstrom I.O."/>
            <person name="Guillou S."/>
            <person name="Cros-Aarteil S."/>
            <person name="Calhoun S."/>
            <person name="Haridas S."/>
            <person name="Kuo A."/>
            <person name="Mondo S."/>
            <person name="Pangilinan J."/>
            <person name="Riley R."/>
            <person name="LaButti K."/>
            <person name="Andreopoulos B."/>
            <person name="Lipzen A."/>
            <person name="Chen C."/>
            <person name="Yan M."/>
            <person name="Daum C."/>
            <person name="Ng V."/>
            <person name="Clum A."/>
            <person name="Steindorff A."/>
            <person name="Ohm R.A."/>
            <person name="Martin F."/>
            <person name="Silar P."/>
            <person name="Natvig D.O."/>
            <person name="Lalanne C."/>
            <person name="Gautier V."/>
            <person name="Ament-Velasquez S.L."/>
            <person name="Kruys A."/>
            <person name="Hutchinson M.I."/>
            <person name="Powell A.J."/>
            <person name="Barry K."/>
            <person name="Miller A.N."/>
            <person name="Grigoriev I.V."/>
            <person name="Debuchy R."/>
            <person name="Gladieux P."/>
            <person name="Hiltunen Thoren M."/>
            <person name="Johannesson H."/>
        </authorList>
    </citation>
    <scope>NUCLEOTIDE SEQUENCE</scope>
    <source>
        <strain evidence="7">CBS 508.74</strain>
    </source>
</reference>
<feature type="active site" description="Proton acceptor" evidence="2">
    <location>
        <position position="623"/>
    </location>
</feature>
<dbReference type="SUPFAM" id="SSF51905">
    <property type="entry name" value="FAD/NAD(P)-binding domain"/>
    <property type="match status" value="1"/>
</dbReference>
<feature type="binding site" evidence="3">
    <location>
        <begin position="128"/>
        <end position="131"/>
    </location>
    <ligand>
        <name>FAD</name>
        <dbReference type="ChEBI" id="CHEBI:57692"/>
    </ligand>
</feature>
<dbReference type="Gene3D" id="3.30.560.10">
    <property type="entry name" value="Glucose Oxidase, domain 3"/>
    <property type="match status" value="1"/>
</dbReference>
<sequence>MKSSYYSLAGLFAILRIANAAPQTAGVIKRQASQLLSSYDFVIAGAGTSGLTVADRLTEAFPNKTVLVIEYGDIGYAPGVFDPPQIIWGGPGTTGTGWNLFSTPSPALNNNTAQVVAGRAVGGSSAINGMVFDRGSRFDYDGWAQLQAKSSSADRKGTIDWSWDALYPFFKKSVTFTPPPEAVVQELNYTWEADAFDNTTPIHASFPEFQWGDHFVPRKAWREMGIRIADKCYSGDKDGLCWIATSEHPVTARRSYSGLGHYADVVANRPNYHLLVKHQVTRVLYPSGKSKSGPPVVEVRPVNGTDVFTVKVNNEVVLSAGVFNTPAILQRSGIGPAHFLKEANIPLVHDLPGVGSNLHDHSGPRMTWKYTKPLPFSPLPEDMLNATFAAWATAAFDEIPAKGPYTLAMSNSIIYVPLPNITANYSPILDLIREQANSTDASALHLPAAYNGDPALEAGYRAQLRVLADMLAHPRSPSLESAYSTGTRLSALMLHPLSRGTVRLNLSAPLEPPILDYRSASNPADMALHVVHLRYLLRMLQTPTFQELGAVADTPSEEQAETDDKLVDFIKNTAVQSFMHPCCTAAMMPLEIGGVVGTDLKVHGLGGLRVVDASVFPIVPAAHLSATAYAVGEKVSCLSNL</sequence>
<dbReference type="AlphaFoldDB" id="A0AAN6TM27"/>
<evidence type="ECO:0000256" key="4">
    <source>
        <dbReference type="RuleBase" id="RU003968"/>
    </source>
</evidence>
<feature type="active site" description="Proton donor" evidence="2">
    <location>
        <position position="580"/>
    </location>
</feature>
<reference evidence="7" key="2">
    <citation type="submission" date="2023-05" db="EMBL/GenBank/DDBJ databases">
        <authorList>
            <consortium name="Lawrence Berkeley National Laboratory"/>
            <person name="Steindorff A."/>
            <person name="Hensen N."/>
            <person name="Bonometti L."/>
            <person name="Westerberg I."/>
            <person name="Brannstrom I.O."/>
            <person name="Guillou S."/>
            <person name="Cros-Aarteil S."/>
            <person name="Calhoun S."/>
            <person name="Haridas S."/>
            <person name="Kuo A."/>
            <person name="Mondo S."/>
            <person name="Pangilinan J."/>
            <person name="Riley R."/>
            <person name="Labutti K."/>
            <person name="Andreopoulos B."/>
            <person name="Lipzen A."/>
            <person name="Chen C."/>
            <person name="Yanf M."/>
            <person name="Daum C."/>
            <person name="Ng V."/>
            <person name="Clum A."/>
            <person name="Ohm R."/>
            <person name="Martin F."/>
            <person name="Silar P."/>
            <person name="Natvig D."/>
            <person name="Lalanne C."/>
            <person name="Gautier V."/>
            <person name="Ament-Velasquez S.L."/>
            <person name="Kruys A."/>
            <person name="Hutchinson M.I."/>
            <person name="Powell A.J."/>
            <person name="Barry K."/>
            <person name="Miller A.N."/>
            <person name="Grigoriev I.V."/>
            <person name="Debuchy R."/>
            <person name="Gladieux P."/>
            <person name="Thoren M.H."/>
            <person name="Johannesson H."/>
        </authorList>
    </citation>
    <scope>NUCLEOTIDE SEQUENCE</scope>
    <source>
        <strain evidence="7">CBS 508.74</strain>
    </source>
</reference>
<evidence type="ECO:0000256" key="3">
    <source>
        <dbReference type="PIRSR" id="PIRSR000137-2"/>
    </source>
</evidence>
<dbReference type="InterPro" id="IPR036188">
    <property type="entry name" value="FAD/NAD-bd_sf"/>
</dbReference>
<feature type="domain" description="Glucose-methanol-choline oxidoreductase N-terminal" evidence="6">
    <location>
        <begin position="118"/>
        <end position="141"/>
    </location>
</feature>
<dbReference type="RefSeq" id="XP_064674136.1">
    <property type="nucleotide sequence ID" value="XM_064810916.1"/>
</dbReference>
<evidence type="ECO:0000256" key="2">
    <source>
        <dbReference type="PIRSR" id="PIRSR000137-1"/>
    </source>
</evidence>
<feature type="binding site" evidence="3">
    <location>
        <begin position="48"/>
        <end position="49"/>
    </location>
    <ligand>
        <name>FAD</name>
        <dbReference type="ChEBI" id="CHEBI:57692"/>
    </ligand>
</feature>
<dbReference type="Proteomes" id="UP001302812">
    <property type="component" value="Unassembled WGS sequence"/>
</dbReference>
<comment type="caution">
    <text evidence="7">The sequence shown here is derived from an EMBL/GenBank/DDBJ whole genome shotgun (WGS) entry which is preliminary data.</text>
</comment>
<evidence type="ECO:0000256" key="5">
    <source>
        <dbReference type="SAM" id="SignalP"/>
    </source>
</evidence>
<dbReference type="GO" id="GO:0050660">
    <property type="term" value="F:flavin adenine dinucleotide binding"/>
    <property type="evidence" value="ECO:0007669"/>
    <property type="project" value="InterPro"/>
</dbReference>
<evidence type="ECO:0000313" key="7">
    <source>
        <dbReference type="EMBL" id="KAK4116566.1"/>
    </source>
</evidence>
<dbReference type="Gene3D" id="3.50.50.60">
    <property type="entry name" value="FAD/NAD(P)-binding domain"/>
    <property type="match status" value="1"/>
</dbReference>
<name>A0AAN6TM27_9PEZI</name>
<keyword evidence="8" id="KW-1185">Reference proteome</keyword>
<evidence type="ECO:0000256" key="1">
    <source>
        <dbReference type="ARBA" id="ARBA00010790"/>
    </source>
</evidence>
<dbReference type="PROSITE" id="PS00623">
    <property type="entry name" value="GMC_OXRED_1"/>
    <property type="match status" value="1"/>
</dbReference>
<dbReference type="InterPro" id="IPR007867">
    <property type="entry name" value="GMC_OxRtase_C"/>
</dbReference>
<protein>
    <submittedName>
        <fullName evidence="7">GMC oxidoreductase</fullName>
    </submittedName>
</protein>
<dbReference type="InterPro" id="IPR000172">
    <property type="entry name" value="GMC_OxRdtase_N"/>
</dbReference>
<keyword evidence="3 4" id="KW-0274">FAD</keyword>
<comment type="similarity">
    <text evidence="1 4">Belongs to the GMC oxidoreductase family.</text>
</comment>
<feature type="binding site" evidence="3">
    <location>
        <position position="280"/>
    </location>
    <ligand>
        <name>FAD</name>
        <dbReference type="ChEBI" id="CHEBI:57692"/>
    </ligand>
</feature>
<dbReference type="PANTHER" id="PTHR11552:SF115">
    <property type="entry name" value="DEHYDROGENASE XPTC-RELATED"/>
    <property type="match status" value="1"/>
</dbReference>
<keyword evidence="4" id="KW-0285">Flavoprotein</keyword>
<proteinExistence type="inferred from homology"/>